<evidence type="ECO:0000256" key="3">
    <source>
        <dbReference type="SAM" id="MobiDB-lite"/>
    </source>
</evidence>
<evidence type="ECO:0000313" key="6">
    <source>
        <dbReference type="EnsemblMetazoa" id="CPIJ003324-PA"/>
    </source>
</evidence>
<dbReference type="eggNOG" id="KOG3627">
    <property type="taxonomic scope" value="Eukaryota"/>
</dbReference>
<dbReference type="GO" id="GO:0006508">
    <property type="term" value="P:proteolysis"/>
    <property type="evidence" value="ECO:0007669"/>
    <property type="project" value="InterPro"/>
</dbReference>
<feature type="region of interest" description="Disordered" evidence="3">
    <location>
        <begin position="1"/>
        <end position="24"/>
    </location>
</feature>
<dbReference type="InParanoid" id="B0W8L6"/>
<accession>B0W8L6</accession>
<dbReference type="VEuPathDB" id="VectorBase:CPIJ003324"/>
<reference evidence="5" key="1">
    <citation type="submission" date="2007-03" db="EMBL/GenBank/DDBJ databases">
        <title>Annotation of Culex pipiens quinquefasciatus.</title>
        <authorList>
            <consortium name="The Broad Institute Genome Sequencing Platform"/>
            <person name="Atkinson P.W."/>
            <person name="Hemingway J."/>
            <person name="Christensen B.M."/>
            <person name="Higgs S."/>
            <person name="Kodira C."/>
            <person name="Hannick L."/>
            <person name="Megy K."/>
            <person name="O'Leary S."/>
            <person name="Pearson M."/>
            <person name="Haas B.J."/>
            <person name="Mauceli E."/>
            <person name="Wortman J.R."/>
            <person name="Lee N.H."/>
            <person name="Guigo R."/>
            <person name="Stanke M."/>
            <person name="Alvarado L."/>
            <person name="Amedeo P."/>
            <person name="Antoine C.H."/>
            <person name="Arensburger P."/>
            <person name="Bidwell S.L."/>
            <person name="Crawford M."/>
            <person name="Camaro F."/>
            <person name="Devon K."/>
            <person name="Engels R."/>
            <person name="Hammond M."/>
            <person name="Howarth C."/>
            <person name="Koehrsen M."/>
            <person name="Lawson D."/>
            <person name="Montgomery P."/>
            <person name="Nene V."/>
            <person name="Nusbaum C."/>
            <person name="Puiu D."/>
            <person name="Romero-Severson J."/>
            <person name="Severson D.W."/>
            <person name="Shumway M."/>
            <person name="Sisk P."/>
            <person name="Stolte C."/>
            <person name="Zeng Q."/>
            <person name="Eisenstadt E."/>
            <person name="Fraser-Liggett C."/>
            <person name="Strausberg R."/>
            <person name="Galagan J."/>
            <person name="Birren B."/>
            <person name="Collins F.H."/>
        </authorList>
    </citation>
    <scope>NUCLEOTIDE SEQUENCE [LARGE SCALE GENOMIC DNA]</scope>
    <source>
        <strain evidence="5">JHB</strain>
    </source>
</reference>
<dbReference type="PANTHER" id="PTHR24252:SF26">
    <property type="entry name" value="TRANSMEMBRANE SERINE PROTEASE 9"/>
    <property type="match status" value="1"/>
</dbReference>
<gene>
    <name evidence="6" type="primary">6034777</name>
    <name evidence="5" type="ORF">CpipJ_CPIJ003324</name>
</gene>
<proteinExistence type="inferred from homology"/>
<protein>
    <recommendedName>
        <fullName evidence="4">Peptidase S1 domain-containing protein</fullName>
    </recommendedName>
</protein>
<evidence type="ECO:0000313" key="7">
    <source>
        <dbReference type="Proteomes" id="UP000002320"/>
    </source>
</evidence>
<name>B0W8L6_CULQU</name>
<dbReference type="InterPro" id="IPR009003">
    <property type="entry name" value="Peptidase_S1_PA"/>
</dbReference>
<evidence type="ECO:0000313" key="5">
    <source>
        <dbReference type="EMBL" id="EDS39066.1"/>
    </source>
</evidence>
<dbReference type="GO" id="GO:0004252">
    <property type="term" value="F:serine-type endopeptidase activity"/>
    <property type="evidence" value="ECO:0007669"/>
    <property type="project" value="InterPro"/>
</dbReference>
<dbReference type="MEROPS" id="S01.A75"/>
<dbReference type="Pfam" id="PF00089">
    <property type="entry name" value="Trypsin"/>
    <property type="match status" value="1"/>
</dbReference>
<dbReference type="InterPro" id="IPR043504">
    <property type="entry name" value="Peptidase_S1_PA_chymotrypsin"/>
</dbReference>
<evidence type="ECO:0000256" key="2">
    <source>
        <dbReference type="ARBA" id="ARBA00024195"/>
    </source>
</evidence>
<dbReference type="VEuPathDB" id="VectorBase:CQUJHB017834"/>
<dbReference type="HOGENOM" id="CLU_2814966_0_0_1"/>
<dbReference type="Gene3D" id="2.40.10.10">
    <property type="entry name" value="Trypsin-like serine proteases"/>
    <property type="match status" value="1"/>
</dbReference>
<dbReference type="OMA" id="NERWLIS"/>
<dbReference type="InterPro" id="IPR018114">
    <property type="entry name" value="TRYPSIN_HIS"/>
</dbReference>
<keyword evidence="7" id="KW-1185">Reference proteome</keyword>
<dbReference type="KEGG" id="cqu:CpipJ_CPIJ003324"/>
<dbReference type="PANTHER" id="PTHR24252">
    <property type="entry name" value="ACROSIN-RELATED"/>
    <property type="match status" value="1"/>
</dbReference>
<feature type="domain" description="Peptidase S1" evidence="4">
    <location>
        <begin position="23"/>
        <end position="66"/>
    </location>
</feature>
<dbReference type="SUPFAM" id="SSF50494">
    <property type="entry name" value="Trypsin-like serine proteases"/>
    <property type="match status" value="1"/>
</dbReference>
<dbReference type="Proteomes" id="UP000002320">
    <property type="component" value="Unassembled WGS sequence"/>
</dbReference>
<evidence type="ECO:0000259" key="4">
    <source>
        <dbReference type="Pfam" id="PF00089"/>
    </source>
</evidence>
<dbReference type="OrthoDB" id="9448935at2759"/>
<dbReference type="InterPro" id="IPR001254">
    <property type="entry name" value="Trypsin_dom"/>
</dbReference>
<dbReference type="AlphaFoldDB" id="B0W8L6"/>
<keyword evidence="1" id="KW-1015">Disulfide bond</keyword>
<organism>
    <name type="scientific">Culex quinquefasciatus</name>
    <name type="common">Southern house mosquito</name>
    <name type="synonym">Culex pungens</name>
    <dbReference type="NCBI Taxonomy" id="7176"/>
    <lineage>
        <taxon>Eukaryota</taxon>
        <taxon>Metazoa</taxon>
        <taxon>Ecdysozoa</taxon>
        <taxon>Arthropoda</taxon>
        <taxon>Hexapoda</taxon>
        <taxon>Insecta</taxon>
        <taxon>Pterygota</taxon>
        <taxon>Neoptera</taxon>
        <taxon>Endopterygota</taxon>
        <taxon>Diptera</taxon>
        <taxon>Nematocera</taxon>
        <taxon>Culicoidea</taxon>
        <taxon>Culicidae</taxon>
        <taxon>Culicinae</taxon>
        <taxon>Culicini</taxon>
        <taxon>Culex</taxon>
        <taxon>Culex</taxon>
    </lineage>
</organism>
<dbReference type="EMBL" id="DS231859">
    <property type="protein sequence ID" value="EDS39066.1"/>
    <property type="molecule type" value="Genomic_DNA"/>
</dbReference>
<dbReference type="PROSITE" id="PS00134">
    <property type="entry name" value="TRYPSIN_HIS"/>
    <property type="match status" value="1"/>
</dbReference>
<comment type="similarity">
    <text evidence="2">Belongs to the peptidase S1 family. CLIP subfamily.</text>
</comment>
<evidence type="ECO:0000256" key="1">
    <source>
        <dbReference type="ARBA" id="ARBA00023157"/>
    </source>
</evidence>
<dbReference type="EnsemblMetazoa" id="CPIJ003324-RA">
    <property type="protein sequence ID" value="CPIJ003324-PA"/>
    <property type="gene ID" value="CPIJ003324"/>
</dbReference>
<sequence length="67" mass="7072">MEEVHVSSIPCGTGGSSSRRQRIVGGSDAVRGQTTYIASLMKYGGHFCGATVLNERWLISAGHCGCK</sequence>
<reference evidence="6" key="2">
    <citation type="submission" date="2021-02" db="UniProtKB">
        <authorList>
            <consortium name="EnsemblMetazoa"/>
        </authorList>
    </citation>
    <scope>IDENTIFICATION</scope>
    <source>
        <strain evidence="6">JHB</strain>
    </source>
</reference>